<feature type="transmembrane region" description="Helical" evidence="5">
    <location>
        <begin position="348"/>
        <end position="371"/>
    </location>
</feature>
<keyword evidence="4 5" id="KW-0472">Membrane</keyword>
<dbReference type="Gene3D" id="1.20.1250.20">
    <property type="entry name" value="MFS general substrate transporter like domains"/>
    <property type="match status" value="1"/>
</dbReference>
<dbReference type="Proteomes" id="UP001233999">
    <property type="component" value="Unassembled WGS sequence"/>
</dbReference>
<dbReference type="PANTHER" id="PTHR48021:SF24">
    <property type="entry name" value="MAJOR FACILITATOR SUPERFAMILY (MFS) PROFILE DOMAIN-CONTAINING PROTEIN"/>
    <property type="match status" value="1"/>
</dbReference>
<sequence>LEEEAKPWLEANGKPEIQKSKPKLYEVGSSRISVVYKSTTQEEPPSLPQIFAAVSAGSFHIVVGFSLAFSATLIPQLEAPDNDVNIESIEMPWLASVLVLFVPVGAMMAGFIMEYLGRLNTIKIASIPCLLGFLQEYQQVWEQVQPLYTSQKVAKPELRGALIATSPTLASLEIHSRGAYLHWRTAAWTSIIYVVLPLLLISIWIPESPVWLVARGRVDEAEKSLKWLCGQRVSLRGGERGENTIPEQQLAALVKSQDMKALVVTGFWGRMSGFARPTGFKPLLVLFGLFFFQQFSGIYATLFYSVELFKDVGSDLDPSMATILVGLMRLIMSFFNTALLRRFGRRPLCMLSGCGMALCMIVSGFGTMHIYGGGEGLGWLPVVCVLLYVCSSMIGLLSIPWTMTAELFPTEIRGLAHGITISLAHILMFLSIQSYRGLRDMLGGPHAIQWFYAAMALGGVIFVAVFLPETHGKKLIEIEQYFRTNITYIGQKKPPVERTENGAPPTG</sequence>
<feature type="non-terminal residue" evidence="6">
    <location>
        <position position="507"/>
    </location>
</feature>
<dbReference type="EMBL" id="JASPKZ010003410">
    <property type="protein sequence ID" value="KAJ9593723.1"/>
    <property type="molecule type" value="Genomic_DNA"/>
</dbReference>
<accession>A0AAD8A9F0</accession>
<feature type="non-terminal residue" evidence="6">
    <location>
        <position position="1"/>
    </location>
</feature>
<feature type="transmembrane region" description="Helical" evidence="5">
    <location>
        <begin position="50"/>
        <end position="73"/>
    </location>
</feature>
<dbReference type="InterPro" id="IPR005828">
    <property type="entry name" value="MFS_sugar_transport-like"/>
</dbReference>
<feature type="transmembrane region" description="Helical" evidence="5">
    <location>
        <begin position="318"/>
        <end position="336"/>
    </location>
</feature>
<comment type="caution">
    <text evidence="6">The sequence shown here is derived from an EMBL/GenBank/DDBJ whole genome shotgun (WGS) entry which is preliminary data.</text>
</comment>
<evidence type="ECO:0000256" key="4">
    <source>
        <dbReference type="ARBA" id="ARBA00023136"/>
    </source>
</evidence>
<comment type="subcellular location">
    <subcellularLocation>
        <location evidence="1">Membrane</location>
        <topology evidence="1">Multi-pass membrane protein</topology>
    </subcellularLocation>
</comment>
<evidence type="ECO:0008006" key="8">
    <source>
        <dbReference type="Google" id="ProtNLM"/>
    </source>
</evidence>
<organism evidence="6 7">
    <name type="scientific">Diploptera punctata</name>
    <name type="common">Pacific beetle cockroach</name>
    <dbReference type="NCBI Taxonomy" id="6984"/>
    <lineage>
        <taxon>Eukaryota</taxon>
        <taxon>Metazoa</taxon>
        <taxon>Ecdysozoa</taxon>
        <taxon>Arthropoda</taxon>
        <taxon>Hexapoda</taxon>
        <taxon>Insecta</taxon>
        <taxon>Pterygota</taxon>
        <taxon>Neoptera</taxon>
        <taxon>Polyneoptera</taxon>
        <taxon>Dictyoptera</taxon>
        <taxon>Blattodea</taxon>
        <taxon>Blaberoidea</taxon>
        <taxon>Blaberidae</taxon>
        <taxon>Diplopterinae</taxon>
        <taxon>Diploptera</taxon>
    </lineage>
</organism>
<evidence type="ECO:0000256" key="3">
    <source>
        <dbReference type="ARBA" id="ARBA00022989"/>
    </source>
</evidence>
<feature type="transmembrane region" description="Helical" evidence="5">
    <location>
        <begin position="415"/>
        <end position="435"/>
    </location>
</feature>
<proteinExistence type="predicted"/>
<dbReference type="GO" id="GO:0022857">
    <property type="term" value="F:transmembrane transporter activity"/>
    <property type="evidence" value="ECO:0007669"/>
    <property type="project" value="InterPro"/>
</dbReference>
<evidence type="ECO:0000256" key="2">
    <source>
        <dbReference type="ARBA" id="ARBA00022692"/>
    </source>
</evidence>
<dbReference type="InterPro" id="IPR036259">
    <property type="entry name" value="MFS_trans_sf"/>
</dbReference>
<dbReference type="AlphaFoldDB" id="A0AAD8A9F0"/>
<feature type="transmembrane region" description="Helical" evidence="5">
    <location>
        <begin position="377"/>
        <end position="403"/>
    </location>
</feature>
<dbReference type="InterPro" id="IPR003663">
    <property type="entry name" value="Sugar/inositol_transpt"/>
</dbReference>
<feature type="transmembrane region" description="Helical" evidence="5">
    <location>
        <begin position="186"/>
        <end position="205"/>
    </location>
</feature>
<keyword evidence="7" id="KW-1185">Reference proteome</keyword>
<reference evidence="6" key="2">
    <citation type="submission" date="2023-05" db="EMBL/GenBank/DDBJ databases">
        <authorList>
            <person name="Fouks B."/>
        </authorList>
    </citation>
    <scope>NUCLEOTIDE SEQUENCE</scope>
    <source>
        <strain evidence="6">Stay&amp;Tobe</strain>
        <tissue evidence="6">Testes</tissue>
    </source>
</reference>
<dbReference type="PRINTS" id="PR00171">
    <property type="entry name" value="SUGRTRNSPORT"/>
</dbReference>
<evidence type="ECO:0000313" key="7">
    <source>
        <dbReference type="Proteomes" id="UP001233999"/>
    </source>
</evidence>
<name>A0AAD8A9F0_DIPPU</name>
<dbReference type="PANTHER" id="PTHR48021">
    <property type="match status" value="1"/>
</dbReference>
<dbReference type="InterPro" id="IPR050549">
    <property type="entry name" value="MFS_Trehalose_Transporter"/>
</dbReference>
<dbReference type="SUPFAM" id="SSF103473">
    <property type="entry name" value="MFS general substrate transporter"/>
    <property type="match status" value="1"/>
</dbReference>
<feature type="transmembrane region" description="Helical" evidence="5">
    <location>
        <begin position="93"/>
        <end position="113"/>
    </location>
</feature>
<dbReference type="GO" id="GO:0016020">
    <property type="term" value="C:membrane"/>
    <property type="evidence" value="ECO:0007669"/>
    <property type="project" value="UniProtKB-SubCell"/>
</dbReference>
<evidence type="ECO:0000256" key="5">
    <source>
        <dbReference type="SAM" id="Phobius"/>
    </source>
</evidence>
<gene>
    <name evidence="6" type="ORF">L9F63_014727</name>
</gene>
<evidence type="ECO:0000313" key="6">
    <source>
        <dbReference type="EMBL" id="KAJ9593723.1"/>
    </source>
</evidence>
<keyword evidence="3 5" id="KW-1133">Transmembrane helix</keyword>
<feature type="transmembrane region" description="Helical" evidence="5">
    <location>
        <begin position="283"/>
        <end position="306"/>
    </location>
</feature>
<evidence type="ECO:0000256" key="1">
    <source>
        <dbReference type="ARBA" id="ARBA00004141"/>
    </source>
</evidence>
<dbReference type="Pfam" id="PF00083">
    <property type="entry name" value="Sugar_tr"/>
    <property type="match status" value="1"/>
</dbReference>
<protein>
    <recommendedName>
        <fullName evidence="8">Major facilitator superfamily (MFS) profile domain-containing protein</fullName>
    </recommendedName>
</protein>
<reference evidence="6" key="1">
    <citation type="journal article" date="2023" name="IScience">
        <title>Live-bearing cockroach genome reveals convergent evolutionary mechanisms linked to viviparity in insects and beyond.</title>
        <authorList>
            <person name="Fouks B."/>
            <person name="Harrison M.C."/>
            <person name="Mikhailova A.A."/>
            <person name="Marchal E."/>
            <person name="English S."/>
            <person name="Carruthers M."/>
            <person name="Jennings E.C."/>
            <person name="Chiamaka E.L."/>
            <person name="Frigard R.A."/>
            <person name="Pippel M."/>
            <person name="Attardo G.M."/>
            <person name="Benoit J.B."/>
            <person name="Bornberg-Bauer E."/>
            <person name="Tobe S.S."/>
        </authorList>
    </citation>
    <scope>NUCLEOTIDE SEQUENCE</scope>
    <source>
        <strain evidence="6">Stay&amp;Tobe</strain>
    </source>
</reference>
<feature type="transmembrane region" description="Helical" evidence="5">
    <location>
        <begin position="447"/>
        <end position="467"/>
    </location>
</feature>
<keyword evidence="2 5" id="KW-0812">Transmembrane</keyword>